<dbReference type="PANTHER" id="PTHR21012">
    <property type="entry name" value="ASPARTATE 1-DECARBOXYLASE"/>
    <property type="match status" value="1"/>
</dbReference>
<dbReference type="CDD" id="cd06919">
    <property type="entry name" value="Asp_decarbox"/>
    <property type="match status" value="1"/>
</dbReference>
<protein>
    <recommendedName>
        <fullName evidence="9">Aspartate 1-decarboxylase</fullName>
        <ecNumber evidence="9">4.1.1.11</ecNumber>
    </recommendedName>
    <alternativeName>
        <fullName evidence="9">Aspartate alpha-decarboxylase</fullName>
    </alternativeName>
    <component>
        <recommendedName>
            <fullName evidence="9">Aspartate 1-decarboxylase beta chain</fullName>
        </recommendedName>
    </component>
    <component>
        <recommendedName>
            <fullName evidence="9">Aspartate 1-decarboxylase alpha chain</fullName>
        </recommendedName>
    </component>
</protein>
<dbReference type="KEGG" id="ccz:CCALI_02692"/>
<feature type="active site" description="Proton donor" evidence="9 10">
    <location>
        <position position="59"/>
    </location>
</feature>
<dbReference type="HOGENOM" id="CLU_115305_0_1_0"/>
<accession>S0F045</accession>
<dbReference type="PATRIC" id="fig|1303518.3.peg.2794"/>
<evidence type="ECO:0000313" key="14">
    <source>
        <dbReference type="EMBL" id="CCW36482.1"/>
    </source>
</evidence>
<feature type="chain" id="PRO_5013999222" description="Aspartate 1-decarboxylase alpha chain" evidence="9 13">
    <location>
        <begin position="26"/>
        <end position="115"/>
    </location>
</feature>
<feature type="binding site" evidence="9 11">
    <location>
        <position position="58"/>
    </location>
    <ligand>
        <name>substrate</name>
    </ligand>
</feature>
<name>S0F045_CHTCT</name>
<evidence type="ECO:0000256" key="1">
    <source>
        <dbReference type="ARBA" id="ARBA00022490"/>
    </source>
</evidence>
<dbReference type="GO" id="GO:0004068">
    <property type="term" value="F:aspartate 1-decarboxylase activity"/>
    <property type="evidence" value="ECO:0007669"/>
    <property type="project" value="UniProtKB-UniRule"/>
</dbReference>
<evidence type="ECO:0000256" key="9">
    <source>
        <dbReference type="HAMAP-Rule" id="MF_00446"/>
    </source>
</evidence>
<dbReference type="GO" id="GO:0006523">
    <property type="term" value="P:alanine biosynthetic process"/>
    <property type="evidence" value="ECO:0007669"/>
    <property type="project" value="InterPro"/>
</dbReference>
<dbReference type="Gene3D" id="2.40.40.20">
    <property type="match status" value="1"/>
</dbReference>
<comment type="cofactor">
    <cofactor evidence="9 10">
        <name>pyruvate</name>
        <dbReference type="ChEBI" id="CHEBI:15361"/>
    </cofactor>
    <text evidence="9 10">Binds 1 pyruvoyl group covalently per subunit.</text>
</comment>
<proteinExistence type="inferred from homology"/>
<dbReference type="UniPathway" id="UPA00028">
    <property type="reaction ID" value="UER00002"/>
</dbReference>
<feature type="chain" id="PRO_5013999221" description="Aspartate 1-decarboxylase beta chain" evidence="9 13">
    <location>
        <begin position="1"/>
        <end position="25"/>
    </location>
</feature>
<comment type="PTM">
    <text evidence="9 12">Is synthesized initially as an inactive proenzyme, which is activated by self-cleavage at a specific serine bond to produce a beta-subunit with a hydroxyl group at its C-terminus and an alpha-subunit with a pyruvoyl group at its N-terminus.</text>
</comment>
<gene>
    <name evidence="9" type="primary">panD</name>
    <name evidence="14" type="ORF">CCALI_02692</name>
</gene>
<dbReference type="HAMAP" id="MF_00446">
    <property type="entry name" value="PanD"/>
    <property type="match status" value="1"/>
</dbReference>
<dbReference type="RefSeq" id="WP_016483991.1">
    <property type="nucleotide sequence ID" value="NC_021487.1"/>
</dbReference>
<dbReference type="InterPro" id="IPR003190">
    <property type="entry name" value="Asp_decarbox"/>
</dbReference>
<sequence length="115" mass="12885">MRLLTFLKSKIHHARVTDANVNYEGSITIDRELMERVGLLAGELVHVWDVENGERFETYVMEGEAGKGEIVVNGAAAHKVRVGDRVIIVAFCLSEEPVKARAILVDAQNRYLHDL</sequence>
<evidence type="ECO:0000256" key="7">
    <source>
        <dbReference type="ARBA" id="ARBA00023270"/>
    </source>
</evidence>
<keyword evidence="1 9" id="KW-0963">Cytoplasm</keyword>
<evidence type="ECO:0000256" key="13">
    <source>
        <dbReference type="PIRSR" id="PIRSR006246-5"/>
    </source>
</evidence>
<dbReference type="PANTHER" id="PTHR21012:SF0">
    <property type="entry name" value="ASPARTATE 1-DECARBOXYLASE"/>
    <property type="match status" value="1"/>
</dbReference>
<organism evidence="14 15">
    <name type="scientific">Chthonomonas calidirosea (strain DSM 23976 / ICMP 18418 / T49)</name>
    <dbReference type="NCBI Taxonomy" id="1303518"/>
    <lineage>
        <taxon>Bacteria</taxon>
        <taxon>Bacillati</taxon>
        <taxon>Armatimonadota</taxon>
        <taxon>Chthonomonadia</taxon>
        <taxon>Chthonomonadales</taxon>
        <taxon>Chthonomonadaceae</taxon>
        <taxon>Chthonomonas</taxon>
    </lineage>
</organism>
<dbReference type="EMBL" id="HF951689">
    <property type="protein sequence ID" value="CCW36482.1"/>
    <property type="molecule type" value="Genomic_DNA"/>
</dbReference>
<evidence type="ECO:0000256" key="12">
    <source>
        <dbReference type="PIRSR" id="PIRSR006246-3"/>
    </source>
</evidence>
<dbReference type="InParanoid" id="S0F045"/>
<dbReference type="GO" id="GO:0015940">
    <property type="term" value="P:pantothenate biosynthetic process"/>
    <property type="evidence" value="ECO:0007669"/>
    <property type="project" value="UniProtKB-UniRule"/>
</dbReference>
<feature type="modified residue" description="Pyruvic acid (Ser)" evidence="9 12">
    <location>
        <position position="26"/>
    </location>
</feature>
<keyword evidence="4 9" id="KW-0068">Autocatalytic cleavage</keyword>
<dbReference type="Proteomes" id="UP000014227">
    <property type="component" value="Chromosome I"/>
</dbReference>
<keyword evidence="15" id="KW-1185">Reference proteome</keyword>
<comment type="function">
    <text evidence="9">Catalyzes the pyruvoyl-dependent decarboxylation of aspartate to produce beta-alanine.</text>
</comment>
<evidence type="ECO:0000256" key="6">
    <source>
        <dbReference type="ARBA" id="ARBA00023239"/>
    </source>
</evidence>
<evidence type="ECO:0000256" key="3">
    <source>
        <dbReference type="ARBA" id="ARBA00022793"/>
    </source>
</evidence>
<keyword evidence="2 9" id="KW-0566">Pantothenate biosynthesis</keyword>
<dbReference type="STRING" id="454171.CP488_01399"/>
<comment type="subunit">
    <text evidence="9">Heterooctamer of four alpha and four beta subunits.</text>
</comment>
<dbReference type="Pfam" id="PF02261">
    <property type="entry name" value="Asp_decarbox"/>
    <property type="match status" value="1"/>
</dbReference>
<dbReference type="PIRSF" id="PIRSF006246">
    <property type="entry name" value="Asp_decarbox"/>
    <property type="match status" value="1"/>
</dbReference>
<keyword evidence="5 9" id="KW-0865">Zymogen</keyword>
<comment type="pathway">
    <text evidence="9">Cofactor biosynthesis; (R)-pantothenate biosynthesis; beta-alanine from L-aspartate: step 1/1.</text>
</comment>
<evidence type="ECO:0000256" key="8">
    <source>
        <dbReference type="ARBA" id="ARBA00023317"/>
    </source>
</evidence>
<dbReference type="OrthoDB" id="9803983at2"/>
<dbReference type="SUPFAM" id="SSF50692">
    <property type="entry name" value="ADC-like"/>
    <property type="match status" value="1"/>
</dbReference>
<evidence type="ECO:0000256" key="2">
    <source>
        <dbReference type="ARBA" id="ARBA00022655"/>
    </source>
</evidence>
<dbReference type="FunCoup" id="S0F045">
    <property type="interactions" value="187"/>
</dbReference>
<dbReference type="AlphaFoldDB" id="S0F045"/>
<comment type="similarity">
    <text evidence="9">Belongs to the PanD family.</text>
</comment>
<keyword evidence="8 9" id="KW-0670">Pyruvate</keyword>
<dbReference type="eggNOG" id="COG0853">
    <property type="taxonomic scope" value="Bacteria"/>
</dbReference>
<evidence type="ECO:0000256" key="4">
    <source>
        <dbReference type="ARBA" id="ARBA00022813"/>
    </source>
</evidence>
<evidence type="ECO:0000256" key="10">
    <source>
        <dbReference type="PIRSR" id="PIRSR006246-1"/>
    </source>
</evidence>
<keyword evidence="3 9" id="KW-0210">Decarboxylase</keyword>
<dbReference type="GO" id="GO:0005829">
    <property type="term" value="C:cytosol"/>
    <property type="evidence" value="ECO:0007669"/>
    <property type="project" value="TreeGrafter"/>
</dbReference>
<reference evidence="15" key="1">
    <citation type="submission" date="2013-03" db="EMBL/GenBank/DDBJ databases">
        <title>Genome sequence of Chthonomonas calidirosea, the first sequenced genome from the Armatimonadetes phylum (formally candidate division OP10).</title>
        <authorList>
            <person name="Lee K.C.Y."/>
            <person name="Morgan X.C."/>
            <person name="Dunfield P.F."/>
            <person name="Tamas I."/>
            <person name="Houghton K.M."/>
            <person name="Vyssotski M."/>
            <person name="Ryan J.L.J."/>
            <person name="Lagutin K."/>
            <person name="McDonald I.R."/>
            <person name="Stott M.B."/>
        </authorList>
    </citation>
    <scope>NUCLEOTIDE SEQUENCE [LARGE SCALE GENOMIC DNA]</scope>
    <source>
        <strain evidence="15">DSM 23976 / ICMP 18418 / T49</strain>
    </source>
</reference>
<feature type="active site" description="Schiff-base intermediate with substrate; via pyruvic acid" evidence="9 10">
    <location>
        <position position="26"/>
    </location>
</feature>
<keyword evidence="6 9" id="KW-0456">Lyase</keyword>
<dbReference type="EC" id="4.1.1.11" evidence="9"/>
<keyword evidence="7 9" id="KW-0704">Schiff base</keyword>
<dbReference type="NCBIfam" id="TIGR00223">
    <property type="entry name" value="panD"/>
    <property type="match status" value="1"/>
</dbReference>
<feature type="binding site" evidence="9 11">
    <location>
        <begin position="74"/>
        <end position="76"/>
    </location>
    <ligand>
        <name>substrate</name>
    </ligand>
</feature>
<evidence type="ECO:0000313" key="15">
    <source>
        <dbReference type="Proteomes" id="UP000014227"/>
    </source>
</evidence>
<evidence type="ECO:0000256" key="5">
    <source>
        <dbReference type="ARBA" id="ARBA00023145"/>
    </source>
</evidence>
<dbReference type="InterPro" id="IPR009010">
    <property type="entry name" value="Asp_de-COase-like_dom_sf"/>
</dbReference>
<comment type="subcellular location">
    <subcellularLocation>
        <location evidence="9">Cytoplasm</location>
    </subcellularLocation>
</comment>
<comment type="catalytic activity">
    <reaction evidence="9">
        <text>L-aspartate + H(+) = beta-alanine + CO2</text>
        <dbReference type="Rhea" id="RHEA:19497"/>
        <dbReference type="ChEBI" id="CHEBI:15378"/>
        <dbReference type="ChEBI" id="CHEBI:16526"/>
        <dbReference type="ChEBI" id="CHEBI:29991"/>
        <dbReference type="ChEBI" id="CHEBI:57966"/>
        <dbReference type="EC" id="4.1.1.11"/>
    </reaction>
</comment>
<evidence type="ECO:0000256" key="11">
    <source>
        <dbReference type="PIRSR" id="PIRSR006246-2"/>
    </source>
</evidence>